<dbReference type="PANTHER" id="PTHR47747">
    <property type="entry name" value="RIBONUCLEASE P PROTEIN SUBUNIT P38-LIKE PROTEIN"/>
    <property type="match status" value="1"/>
</dbReference>
<proteinExistence type="predicted"/>
<feature type="compositionally biased region" description="Basic and acidic residues" evidence="2">
    <location>
        <begin position="7"/>
        <end position="22"/>
    </location>
</feature>
<feature type="region of interest" description="Disordered" evidence="2">
    <location>
        <begin position="1"/>
        <end position="22"/>
    </location>
</feature>
<feature type="compositionally biased region" description="Acidic residues" evidence="2">
    <location>
        <begin position="187"/>
        <end position="198"/>
    </location>
</feature>
<protein>
    <submittedName>
        <fullName evidence="3">Uncharacterized protein</fullName>
    </submittedName>
</protein>
<organism evidence="3">
    <name type="scientific">Salix viminalis</name>
    <name type="common">Common osier</name>
    <name type="synonym">Basket willow</name>
    <dbReference type="NCBI Taxonomy" id="40686"/>
    <lineage>
        <taxon>Eukaryota</taxon>
        <taxon>Viridiplantae</taxon>
        <taxon>Streptophyta</taxon>
        <taxon>Embryophyta</taxon>
        <taxon>Tracheophyta</taxon>
        <taxon>Spermatophyta</taxon>
        <taxon>Magnoliopsida</taxon>
        <taxon>eudicotyledons</taxon>
        <taxon>Gunneridae</taxon>
        <taxon>Pentapetalae</taxon>
        <taxon>rosids</taxon>
        <taxon>fabids</taxon>
        <taxon>Malpighiales</taxon>
        <taxon>Salicaceae</taxon>
        <taxon>Saliceae</taxon>
        <taxon>Salix</taxon>
    </lineage>
</organism>
<evidence type="ECO:0000256" key="2">
    <source>
        <dbReference type="SAM" id="MobiDB-lite"/>
    </source>
</evidence>
<accession>A0A6N2KR15</accession>
<evidence type="ECO:0000256" key="1">
    <source>
        <dbReference type="SAM" id="Coils"/>
    </source>
</evidence>
<keyword evidence="1" id="KW-0175">Coiled coil</keyword>
<dbReference type="PANTHER" id="PTHR47747:SF3">
    <property type="entry name" value="OS03G0853600 PROTEIN"/>
    <property type="match status" value="1"/>
</dbReference>
<gene>
    <name evidence="3" type="ORF">SVIM_LOCUS125939</name>
</gene>
<feature type="coiled-coil region" evidence="1">
    <location>
        <begin position="52"/>
        <end position="153"/>
    </location>
</feature>
<reference evidence="3" key="1">
    <citation type="submission" date="2019-03" db="EMBL/GenBank/DDBJ databases">
        <authorList>
            <person name="Mank J."/>
            <person name="Almeida P."/>
        </authorList>
    </citation>
    <scope>NUCLEOTIDE SEQUENCE</scope>
    <source>
        <strain evidence="3">78183</strain>
    </source>
</reference>
<sequence>MAGQEGDGSKPKQDQEEEPEAKLREDNLLSSYLGLSFSFFLAILPPNSISLIPNLQTQIRDLSIRLLQAEEQLRQMKSRRKEDSKANARVVEIFASHRNAWQAEEKRLLQQIDFASEEVASLRAKFEDFEREREEWQGKIQDLEREVGEREEMIGFMSRNAVAGGGGSEFAGGEEESGRCGSGECYGGEEEQEEEEENGNFVYGQQYYEHLLHQQQQQQQQQQGSDGGFSSDLLASASKFWSETASTLWQDMQFDSQESHYHMKHFVARRESPWKVDSDSTGVSSKLKLLEEELLNLEKVGKTDISKVPSLMRKQAGRYQSLSGKIDDLCRRMQASDPSEPTLGPEFRTRRQTEFLLEAFRLKERASKTAQKLVALQNEIGKSYSRDEVGNQAKLTMRRSFEAIRNNLKEVQRNLEIWLARIIGDLKGILARDGASCQREYYISRYPFVQ</sequence>
<evidence type="ECO:0000313" key="3">
    <source>
        <dbReference type="EMBL" id="VFU31024.1"/>
    </source>
</evidence>
<feature type="region of interest" description="Disordered" evidence="2">
    <location>
        <begin position="165"/>
        <end position="198"/>
    </location>
</feature>
<name>A0A6N2KR15_SALVM</name>
<dbReference type="EMBL" id="CAADRP010000668">
    <property type="protein sequence ID" value="VFU31024.1"/>
    <property type="molecule type" value="Genomic_DNA"/>
</dbReference>
<dbReference type="AlphaFoldDB" id="A0A6N2KR15"/>